<dbReference type="Pfam" id="PF03636">
    <property type="entry name" value="Glyco_hydro_65N"/>
    <property type="match status" value="1"/>
</dbReference>
<dbReference type="InterPro" id="IPR005195">
    <property type="entry name" value="Glyco_hydro_65_M"/>
</dbReference>
<name>A0A917BLH8_9ACTN</name>
<feature type="domain" description="Glycoside hydrolase family 65 C-terminal" evidence="7">
    <location>
        <begin position="719"/>
        <end position="779"/>
    </location>
</feature>
<feature type="domain" description="Glycoside hydrolase family 65 N-terminal" evidence="8">
    <location>
        <begin position="25"/>
        <end position="291"/>
    </location>
</feature>
<dbReference type="GO" id="GO:0030246">
    <property type="term" value="F:carbohydrate binding"/>
    <property type="evidence" value="ECO:0007669"/>
    <property type="project" value="InterPro"/>
</dbReference>
<dbReference type="InterPro" id="IPR037018">
    <property type="entry name" value="GH65_N"/>
</dbReference>
<keyword evidence="2" id="KW-0378">Hydrolase</keyword>
<dbReference type="InterPro" id="IPR005194">
    <property type="entry name" value="Glyco_hydro_65_C"/>
</dbReference>
<keyword evidence="10" id="KW-1185">Reference proteome</keyword>
<dbReference type="InterPro" id="IPR017045">
    <property type="entry name" value="Malt_Pase/Glycosyl_Hdrlase"/>
</dbReference>
<reference evidence="9" key="2">
    <citation type="submission" date="2020-09" db="EMBL/GenBank/DDBJ databases">
        <authorList>
            <person name="Sun Q."/>
            <person name="Zhou Y."/>
        </authorList>
    </citation>
    <scope>NUCLEOTIDE SEQUENCE</scope>
    <source>
        <strain evidence="9">CGMCC 1.16067</strain>
    </source>
</reference>
<feature type="binding site" evidence="4">
    <location>
        <begin position="381"/>
        <end position="382"/>
    </location>
    <ligand>
        <name>substrate</name>
    </ligand>
</feature>
<evidence type="ECO:0000256" key="5">
    <source>
        <dbReference type="SAM" id="MobiDB-lite"/>
    </source>
</evidence>
<dbReference type="GO" id="GO:0004553">
    <property type="term" value="F:hydrolase activity, hydrolyzing O-glycosyl compounds"/>
    <property type="evidence" value="ECO:0007669"/>
    <property type="project" value="TreeGrafter"/>
</dbReference>
<dbReference type="InterPro" id="IPR011013">
    <property type="entry name" value="Gal_mutarotase_sf_dom"/>
</dbReference>
<evidence type="ECO:0000259" key="8">
    <source>
        <dbReference type="Pfam" id="PF03636"/>
    </source>
</evidence>
<evidence type="ECO:0000256" key="3">
    <source>
        <dbReference type="PIRSR" id="PIRSR036289-50"/>
    </source>
</evidence>
<feature type="domain" description="Glycoside hydrolase family 65 central catalytic" evidence="6">
    <location>
        <begin position="347"/>
        <end position="709"/>
    </location>
</feature>
<dbReference type="PANTHER" id="PTHR11051:SF13">
    <property type="entry name" value="GLYCOSYL TRANSFERASE"/>
    <property type="match status" value="1"/>
</dbReference>
<keyword evidence="2" id="KW-0326">Glycosidase</keyword>
<comment type="similarity">
    <text evidence="1">Belongs to the glycosyl hydrolase 65 family.</text>
</comment>
<dbReference type="InterPro" id="IPR005196">
    <property type="entry name" value="Glyco_hydro_65_N"/>
</dbReference>
<organism evidence="9 10">
    <name type="scientific">Marmoricola endophyticus</name>
    <dbReference type="NCBI Taxonomy" id="2040280"/>
    <lineage>
        <taxon>Bacteria</taxon>
        <taxon>Bacillati</taxon>
        <taxon>Actinomycetota</taxon>
        <taxon>Actinomycetes</taxon>
        <taxon>Propionibacteriales</taxon>
        <taxon>Nocardioidaceae</taxon>
        <taxon>Marmoricola</taxon>
    </lineage>
</organism>
<dbReference type="InterPro" id="IPR008928">
    <property type="entry name" value="6-hairpin_glycosidase_sf"/>
</dbReference>
<dbReference type="InterPro" id="IPR012341">
    <property type="entry name" value="6hp_glycosidase-like_sf"/>
</dbReference>
<proteinExistence type="inferred from homology"/>
<dbReference type="Gene3D" id="1.50.10.10">
    <property type="match status" value="1"/>
</dbReference>
<evidence type="ECO:0000259" key="6">
    <source>
        <dbReference type="Pfam" id="PF03632"/>
    </source>
</evidence>
<dbReference type="PIRSF" id="PIRSF036289">
    <property type="entry name" value="Glycosyl_hydrolase_malt_phosph"/>
    <property type="match status" value="1"/>
</dbReference>
<evidence type="ECO:0000313" key="9">
    <source>
        <dbReference type="EMBL" id="GGF48130.1"/>
    </source>
</evidence>
<accession>A0A917BLH8</accession>
<dbReference type="GO" id="GO:0016757">
    <property type="term" value="F:glycosyltransferase activity"/>
    <property type="evidence" value="ECO:0007669"/>
    <property type="project" value="UniProtKB-ARBA"/>
</dbReference>
<evidence type="ECO:0000256" key="2">
    <source>
        <dbReference type="ARBA" id="ARBA00023295"/>
    </source>
</evidence>
<evidence type="ECO:0000313" key="10">
    <source>
        <dbReference type="Proteomes" id="UP000649179"/>
    </source>
</evidence>
<reference evidence="9" key="1">
    <citation type="journal article" date="2014" name="Int. J. Syst. Evol. Microbiol.">
        <title>Complete genome sequence of Corynebacterium casei LMG S-19264T (=DSM 44701T), isolated from a smear-ripened cheese.</title>
        <authorList>
            <consortium name="US DOE Joint Genome Institute (JGI-PGF)"/>
            <person name="Walter F."/>
            <person name="Albersmeier A."/>
            <person name="Kalinowski J."/>
            <person name="Ruckert C."/>
        </authorList>
    </citation>
    <scope>NUCLEOTIDE SEQUENCE</scope>
    <source>
        <strain evidence="9">CGMCC 1.16067</strain>
    </source>
</reference>
<dbReference type="Gene3D" id="2.70.98.40">
    <property type="entry name" value="Glycoside hydrolase, family 65, N-terminal domain"/>
    <property type="match status" value="1"/>
</dbReference>
<feature type="binding site" evidence="4">
    <location>
        <begin position="622"/>
        <end position="623"/>
    </location>
    <ligand>
        <name>substrate</name>
    </ligand>
</feature>
<comment type="caution">
    <text evidence="9">The sequence shown here is derived from an EMBL/GenBank/DDBJ whole genome shotgun (WGS) entry which is preliminary data.</text>
</comment>
<sequence>MTKQHSATDPMDRTRYPVDPWRLVEKRYDSDDLGLTETLFAVGNGYLGMRGNPAEGRDAHAHGTFINGLHETWPIRHAEAAFGFARTGQTIVNAPDAKVMKLYVDDEPLNVAQADLEEYERVLDLREGVLRRSLVWRTPAGKRVKVETSRMVSMAQRHLAVMQLSVTMLEGDAPIVISSQLLNRQDGKDEYHVESAAMGEGVDPRKAQGFEERVLLPRLSYAEDDRMALGYMCSRSKMTVAVAADHLLSSDEPVEKITRHEQDLAKTVFRAELHEGNTIRVDKLVAYHSSRGVPARELSDRCDRTLDRARSHGAAYYQAEQREWFADFWSNADVEVEGQPEIQQATRFNLFQLAQASARADQMGVPAKGVTGSGYEGHYFWDTEVYVVPFLTYTQPDVARNTLHFRRRMLPAALERAGEMAQRGALFPWRTINGEEASAYYAAGTAQVHIDADVAYALTKYVDATGDKDFLFRDGIDILVETARLWADLGFWRSNGHPTFHIHGVTGPDEYTTVVNNNLFTNVMARYNLERAAQAVAEMAEEHPHEHAAMVERLELGDDEVAEWEACAAGMAIPYEEGLGIHPQDDYFLDREVWDLSRTPDELRPLLLHYHPLVIYRFQVLKQADVVMALFLQGDRFSIEEKKADFEYYDPITTGDSTLSAVVQSVIAAEVGYHQMALDYFHHALYVDLADLHHNTVDGLHIASAGGVWAGLVNGFGGMRDHGRALSFYPKLPVGWESLAFPLQWHGSRLRVLIRQDEIQLHVDRGEPIEVWVCGTPHTIGGEAVTFGLDDQGPRIDGFLGDKPLVGGHRADGTMITAGVPEPTVGPDETQANLAPL</sequence>
<dbReference type="Pfam" id="PF03633">
    <property type="entry name" value="Glyco_hydro_65C"/>
    <property type="match status" value="1"/>
</dbReference>
<dbReference type="EMBL" id="BMKQ01000001">
    <property type="protein sequence ID" value="GGF48130.1"/>
    <property type="molecule type" value="Genomic_DNA"/>
</dbReference>
<dbReference type="AlphaFoldDB" id="A0A917BLH8"/>
<evidence type="ECO:0000256" key="1">
    <source>
        <dbReference type="ARBA" id="ARBA00006768"/>
    </source>
</evidence>
<dbReference type="GO" id="GO:0005975">
    <property type="term" value="P:carbohydrate metabolic process"/>
    <property type="evidence" value="ECO:0007669"/>
    <property type="project" value="InterPro"/>
</dbReference>
<evidence type="ECO:0000256" key="4">
    <source>
        <dbReference type="PIRSR" id="PIRSR036289-51"/>
    </source>
</evidence>
<evidence type="ECO:0000259" key="7">
    <source>
        <dbReference type="Pfam" id="PF03633"/>
    </source>
</evidence>
<dbReference type="SUPFAM" id="SSF74650">
    <property type="entry name" value="Galactose mutarotase-like"/>
    <property type="match status" value="1"/>
</dbReference>
<protein>
    <submittedName>
        <fullName evidence="9">Kojibiose phosphorylase</fullName>
    </submittedName>
</protein>
<dbReference type="Proteomes" id="UP000649179">
    <property type="component" value="Unassembled WGS sequence"/>
</dbReference>
<feature type="active site" description="Proton donor" evidence="3">
    <location>
        <position position="510"/>
    </location>
</feature>
<dbReference type="PANTHER" id="PTHR11051">
    <property type="entry name" value="GLYCOSYL HYDROLASE-RELATED"/>
    <property type="match status" value="1"/>
</dbReference>
<dbReference type="Pfam" id="PF03632">
    <property type="entry name" value="Glyco_hydro_65m"/>
    <property type="match status" value="1"/>
</dbReference>
<dbReference type="SUPFAM" id="SSF48208">
    <property type="entry name" value="Six-hairpin glycosidases"/>
    <property type="match status" value="1"/>
</dbReference>
<gene>
    <name evidence="9" type="ORF">GCM10011519_22650</name>
</gene>
<dbReference type="Gene3D" id="2.60.420.10">
    <property type="entry name" value="Maltose phosphorylase, domain 3"/>
    <property type="match status" value="1"/>
</dbReference>
<feature type="region of interest" description="Disordered" evidence="5">
    <location>
        <begin position="818"/>
        <end position="837"/>
    </location>
</feature>